<evidence type="ECO:0000313" key="1">
    <source>
        <dbReference type="EMBL" id="PWG18127.1"/>
    </source>
</evidence>
<proteinExistence type="predicted"/>
<reference evidence="2" key="1">
    <citation type="submission" date="2018-05" db="EMBL/GenBank/DDBJ databases">
        <authorList>
            <person name="Du Z."/>
            <person name="Wang X."/>
        </authorList>
    </citation>
    <scope>NUCLEOTIDE SEQUENCE [LARGE SCALE GENOMIC DNA]</scope>
    <source>
        <strain evidence="2">WDS4C29</strain>
    </source>
</reference>
<dbReference type="Gene3D" id="2.40.160.10">
    <property type="entry name" value="Porin"/>
    <property type="match status" value="1"/>
</dbReference>
<dbReference type="Proteomes" id="UP000245293">
    <property type="component" value="Unassembled WGS sequence"/>
</dbReference>
<protein>
    <submittedName>
        <fullName evidence="1">Uncharacterized protein</fullName>
    </submittedName>
</protein>
<organism evidence="1 2">
    <name type="scientific">Salibaculum griseiflavum</name>
    <dbReference type="NCBI Taxonomy" id="1914409"/>
    <lineage>
        <taxon>Bacteria</taxon>
        <taxon>Pseudomonadati</taxon>
        <taxon>Pseudomonadota</taxon>
        <taxon>Alphaproteobacteria</taxon>
        <taxon>Rhodobacterales</taxon>
        <taxon>Roseobacteraceae</taxon>
        <taxon>Salibaculum</taxon>
    </lineage>
</organism>
<keyword evidence="2" id="KW-1185">Reference proteome</keyword>
<dbReference type="SUPFAM" id="SSF56935">
    <property type="entry name" value="Porins"/>
    <property type="match status" value="1"/>
</dbReference>
<dbReference type="InterPro" id="IPR023614">
    <property type="entry name" value="Porin_dom_sf"/>
</dbReference>
<comment type="caution">
    <text evidence="1">The sequence shown here is derived from an EMBL/GenBank/DDBJ whole genome shotgun (WGS) entry which is preliminary data.</text>
</comment>
<dbReference type="AlphaFoldDB" id="A0A2V1P9W4"/>
<sequence length="227" mass="24838">MLAGTSAPAVAQSALGTFEGAELSYRFTKTSEDYGYNQFMSGVGINFGNLTTQFDLGTGGYDGEFGDPSTWTLHVGYMVSPNTEVGAFYGQETWGGGTSDPYQYYGLEGMYATGAFEVEAALGTYLDNNSSDIYYQFLTVDGAYAFNQNWSALGHLTLTSNSEYYEDFVIIGAGARYETGTGMYAQASYHSMRGEFDNNILEFKVGYEFGNGVTYSNRGWNDVLVTY</sequence>
<evidence type="ECO:0000313" key="2">
    <source>
        <dbReference type="Proteomes" id="UP000245293"/>
    </source>
</evidence>
<name>A0A2V1P9W4_9RHOB</name>
<gene>
    <name evidence="1" type="ORF">DFK10_02390</name>
</gene>
<dbReference type="EMBL" id="QETF01000002">
    <property type="protein sequence ID" value="PWG18127.1"/>
    <property type="molecule type" value="Genomic_DNA"/>
</dbReference>
<accession>A0A2V1P9W4</accession>